<dbReference type="OrthoDB" id="9811597at2"/>
<keyword evidence="3" id="KW-1185">Reference proteome</keyword>
<evidence type="ECO:0000313" key="3">
    <source>
        <dbReference type="Proteomes" id="UP000199337"/>
    </source>
</evidence>
<accession>A0A1I2TIQ9</accession>
<feature type="domain" description="SpoVT-AbrB" evidence="1">
    <location>
        <begin position="6"/>
        <end position="50"/>
    </location>
</feature>
<dbReference type="Pfam" id="PF04014">
    <property type="entry name" value="MazE_antitoxin"/>
    <property type="match status" value="1"/>
</dbReference>
<reference evidence="3" key="1">
    <citation type="submission" date="2016-10" db="EMBL/GenBank/DDBJ databases">
        <authorList>
            <person name="Varghese N."/>
            <person name="Submissions S."/>
        </authorList>
    </citation>
    <scope>NUCLEOTIDE SEQUENCE [LARGE SCALE GENOMIC DNA]</scope>
    <source>
        <strain evidence="3">DSM 17038</strain>
    </source>
</reference>
<name>A0A1I2TIQ9_9FIRM</name>
<evidence type="ECO:0000259" key="1">
    <source>
        <dbReference type="SMART" id="SM00966"/>
    </source>
</evidence>
<dbReference type="SMART" id="SM00966">
    <property type="entry name" value="SpoVT_AbrB"/>
    <property type="match status" value="1"/>
</dbReference>
<protein>
    <submittedName>
        <fullName evidence="2">Transcriptional regulator, AbrB family</fullName>
    </submittedName>
</protein>
<dbReference type="EMBL" id="FOOX01000007">
    <property type="protein sequence ID" value="SFG62231.1"/>
    <property type="molecule type" value="Genomic_DNA"/>
</dbReference>
<dbReference type="GO" id="GO:0003677">
    <property type="term" value="F:DNA binding"/>
    <property type="evidence" value="ECO:0007669"/>
    <property type="project" value="InterPro"/>
</dbReference>
<dbReference type="NCBIfam" id="TIGR01439">
    <property type="entry name" value="lp_hng_hel_AbrB"/>
    <property type="match status" value="1"/>
</dbReference>
<organism evidence="2 3">
    <name type="scientific">Desulfotruncus arcticus DSM 17038</name>
    <dbReference type="NCBI Taxonomy" id="1121424"/>
    <lineage>
        <taxon>Bacteria</taxon>
        <taxon>Bacillati</taxon>
        <taxon>Bacillota</taxon>
        <taxon>Clostridia</taxon>
        <taxon>Eubacteriales</taxon>
        <taxon>Desulfallaceae</taxon>
        <taxon>Desulfotruncus</taxon>
    </lineage>
</organism>
<sequence length="94" mass="10359">MQYELVTLTSKGQLTLPKEYRDKLLLDKGSRLSVAVKGDVLMLKKVYEVEPLAEGDPIWDMVGVFEDGFGADGVSEVHDAFIAEGEVAGCKKPW</sequence>
<dbReference type="AlphaFoldDB" id="A0A1I2TIQ9"/>
<dbReference type="RefSeq" id="WP_114319284.1">
    <property type="nucleotide sequence ID" value="NZ_FOOX01000007.1"/>
</dbReference>
<dbReference type="Proteomes" id="UP000199337">
    <property type="component" value="Unassembled WGS sequence"/>
</dbReference>
<dbReference type="InterPro" id="IPR037914">
    <property type="entry name" value="SpoVT-AbrB_sf"/>
</dbReference>
<evidence type="ECO:0000313" key="2">
    <source>
        <dbReference type="EMBL" id="SFG62231.1"/>
    </source>
</evidence>
<gene>
    <name evidence="2" type="ORF">SAMN05660649_02151</name>
</gene>
<dbReference type="Gene3D" id="2.10.260.10">
    <property type="match status" value="1"/>
</dbReference>
<proteinExistence type="predicted"/>
<dbReference type="STRING" id="341036.SAMN05660649_02151"/>
<dbReference type="InterPro" id="IPR007159">
    <property type="entry name" value="SpoVT-AbrB_dom"/>
</dbReference>
<dbReference type="SUPFAM" id="SSF89447">
    <property type="entry name" value="AbrB/MazE/MraZ-like"/>
    <property type="match status" value="1"/>
</dbReference>